<dbReference type="AlphaFoldDB" id="A0A7W8KI58"/>
<sequence>MALLPPRLTHRFHLAKSKDAPSMRALFDRLLDRGGEQFDAMQPFGVITPLGFQPAYDVWLSRHKGEVVAAGWYHLLNDGRVRVVALSASEHDTLTDTLLAHLEAGLQVIAYDGRFKITELTAWLPEGEPQTRLEQTYLRRGWTFVERPWTAGLHRATLRRDALLTVITQARAAGIDLHSMTDEVTNVMGTLTAQLGPLHPMYSAESLWQASEQGRVVAVSGIQYIPRFGQVVSMEPAWLRESAQPNVITRALLAAVLLEGKVLPDRLVGTGSRAALNDWFEGTIEVQVRDGYTLTIDPAREPLPWELGLGFNPDRVWLGLPG</sequence>
<keyword evidence="4" id="KW-1185">Reference proteome</keyword>
<dbReference type="EMBL" id="JACHFK010000013">
    <property type="protein sequence ID" value="MBB5378557.1"/>
    <property type="molecule type" value="Genomic_DNA"/>
</dbReference>
<organism evidence="2 3">
    <name type="scientific">Deinococcus metalli</name>
    <dbReference type="NCBI Taxonomy" id="1141878"/>
    <lineage>
        <taxon>Bacteria</taxon>
        <taxon>Thermotogati</taxon>
        <taxon>Deinococcota</taxon>
        <taxon>Deinococci</taxon>
        <taxon>Deinococcales</taxon>
        <taxon>Deinococcaceae</taxon>
        <taxon>Deinococcus</taxon>
    </lineage>
</organism>
<evidence type="ECO:0000313" key="1">
    <source>
        <dbReference type="EMBL" id="GHF58594.1"/>
    </source>
</evidence>
<reference evidence="1" key="4">
    <citation type="submission" date="2024-05" db="EMBL/GenBank/DDBJ databases">
        <authorList>
            <person name="Sun Q."/>
            <person name="Zhou Y."/>
        </authorList>
    </citation>
    <scope>NUCLEOTIDE SEQUENCE</scope>
    <source>
        <strain evidence="1">CGMCC 1.18437</strain>
    </source>
</reference>
<accession>A0A7W8KI58</accession>
<dbReference type="EMBL" id="BNAJ01000012">
    <property type="protein sequence ID" value="GHF58594.1"/>
    <property type="molecule type" value="Genomic_DNA"/>
</dbReference>
<evidence type="ECO:0000313" key="3">
    <source>
        <dbReference type="Proteomes" id="UP000539473"/>
    </source>
</evidence>
<gene>
    <name evidence="1" type="ORF">GCM10017781_38600</name>
    <name evidence="2" type="ORF">HNQ07_004064</name>
</gene>
<reference evidence="4" key="2">
    <citation type="journal article" date="2019" name="Int. J. Syst. Evol. Microbiol.">
        <title>The Global Catalogue of Microorganisms (GCM) 10K type strain sequencing project: providing services to taxonomists for standard genome sequencing and annotation.</title>
        <authorList>
            <consortium name="The Broad Institute Genomics Platform"/>
            <consortium name="The Broad Institute Genome Sequencing Center for Infectious Disease"/>
            <person name="Wu L."/>
            <person name="Ma J."/>
        </authorList>
    </citation>
    <scope>NUCLEOTIDE SEQUENCE [LARGE SCALE GENOMIC DNA]</scope>
    <source>
        <strain evidence="4">CGMCC 1.18437</strain>
    </source>
</reference>
<dbReference type="Proteomes" id="UP000539473">
    <property type="component" value="Unassembled WGS sequence"/>
</dbReference>
<dbReference type="Proteomes" id="UP000619376">
    <property type="component" value="Unassembled WGS sequence"/>
</dbReference>
<dbReference type="RefSeq" id="WP_184115126.1">
    <property type="nucleotide sequence ID" value="NZ_BNAJ01000012.1"/>
</dbReference>
<evidence type="ECO:0000313" key="4">
    <source>
        <dbReference type="Proteomes" id="UP000619376"/>
    </source>
</evidence>
<proteinExistence type="predicted"/>
<protein>
    <submittedName>
        <fullName evidence="2">Uncharacterized protein</fullName>
    </submittedName>
</protein>
<evidence type="ECO:0000313" key="2">
    <source>
        <dbReference type="EMBL" id="MBB5378557.1"/>
    </source>
</evidence>
<reference evidence="1" key="1">
    <citation type="journal article" date="2014" name="Int. J. Syst. Evol. Microbiol.">
        <title>Complete genome of a new Firmicutes species belonging to the dominant human colonic microbiota ('Ruminococcus bicirculans') reveals two chromosomes and a selective capacity to utilize plant glucans.</title>
        <authorList>
            <consortium name="NISC Comparative Sequencing Program"/>
            <person name="Wegmann U."/>
            <person name="Louis P."/>
            <person name="Goesmann A."/>
            <person name="Henrissat B."/>
            <person name="Duncan S.H."/>
            <person name="Flint H.J."/>
        </authorList>
    </citation>
    <scope>NUCLEOTIDE SEQUENCE</scope>
    <source>
        <strain evidence="1">CGMCC 1.18437</strain>
    </source>
</reference>
<name>A0A7W8KI58_9DEIO</name>
<comment type="caution">
    <text evidence="2">The sequence shown here is derived from an EMBL/GenBank/DDBJ whole genome shotgun (WGS) entry which is preliminary data.</text>
</comment>
<reference evidence="2 3" key="3">
    <citation type="submission" date="2020-08" db="EMBL/GenBank/DDBJ databases">
        <title>Genomic Encyclopedia of Type Strains, Phase IV (KMG-IV): sequencing the most valuable type-strain genomes for metagenomic binning, comparative biology and taxonomic classification.</title>
        <authorList>
            <person name="Goeker M."/>
        </authorList>
    </citation>
    <scope>NUCLEOTIDE SEQUENCE [LARGE SCALE GENOMIC DNA]</scope>
    <source>
        <strain evidence="2 3">DSM 27521</strain>
    </source>
</reference>